<evidence type="ECO:0000256" key="6">
    <source>
        <dbReference type="ARBA" id="ARBA00023004"/>
    </source>
</evidence>
<dbReference type="InterPro" id="IPR014710">
    <property type="entry name" value="RmlC-like_jellyroll"/>
</dbReference>
<keyword evidence="6" id="KW-0408">Iron</keyword>
<dbReference type="Pfam" id="PF07847">
    <property type="entry name" value="PCO_ADO"/>
    <property type="match status" value="1"/>
</dbReference>
<dbReference type="Proteomes" id="UP000823388">
    <property type="component" value="Chromosome 2K"/>
</dbReference>
<evidence type="ECO:0000256" key="4">
    <source>
        <dbReference type="ARBA" id="ARBA00022723"/>
    </source>
</evidence>
<feature type="region of interest" description="Disordered" evidence="8">
    <location>
        <begin position="53"/>
        <end position="76"/>
    </location>
</feature>
<comment type="similarity">
    <text evidence="2">Belongs to the cysteine dioxygenase family.</text>
</comment>
<accession>A0A8T0WLK1</accession>
<protein>
    <recommendedName>
        <fullName evidence="3">cysteine dioxygenase</fullName>
        <ecNumber evidence="3">1.13.11.20</ecNumber>
    </recommendedName>
</protein>
<dbReference type="PANTHER" id="PTHR22966">
    <property type="entry name" value="2-AMINOETHANETHIOL DIOXYGENASE"/>
    <property type="match status" value="1"/>
</dbReference>
<dbReference type="GO" id="GO:0070483">
    <property type="term" value="P:detection of hypoxia"/>
    <property type="evidence" value="ECO:0007669"/>
    <property type="project" value="UniProtKB-ARBA"/>
</dbReference>
<dbReference type="CDD" id="cd20289">
    <property type="entry name" value="cupin_ADO"/>
    <property type="match status" value="1"/>
</dbReference>
<dbReference type="EMBL" id="CM029039">
    <property type="protein sequence ID" value="KAG2643999.1"/>
    <property type="molecule type" value="Genomic_DNA"/>
</dbReference>
<dbReference type="OrthoDB" id="271433at2759"/>
<comment type="catalytic activity">
    <reaction evidence="7">
        <text>L-cysteine + O2 = 3-sulfino-L-alanine + H(+)</text>
        <dbReference type="Rhea" id="RHEA:20441"/>
        <dbReference type="ChEBI" id="CHEBI:15378"/>
        <dbReference type="ChEBI" id="CHEBI:15379"/>
        <dbReference type="ChEBI" id="CHEBI:35235"/>
        <dbReference type="ChEBI" id="CHEBI:61085"/>
        <dbReference type="EC" id="1.13.11.20"/>
    </reaction>
    <physiologicalReaction direction="left-to-right" evidence="7">
        <dbReference type="Rhea" id="RHEA:20442"/>
    </physiologicalReaction>
</comment>
<evidence type="ECO:0000256" key="8">
    <source>
        <dbReference type="SAM" id="MobiDB-lite"/>
    </source>
</evidence>
<evidence type="ECO:0000313" key="9">
    <source>
        <dbReference type="EMBL" id="KAG2643999.1"/>
    </source>
</evidence>
<evidence type="ECO:0000256" key="3">
    <source>
        <dbReference type="ARBA" id="ARBA00013133"/>
    </source>
</evidence>
<evidence type="ECO:0000313" key="10">
    <source>
        <dbReference type="Proteomes" id="UP000823388"/>
    </source>
</evidence>
<proteinExistence type="inferred from homology"/>
<gene>
    <name evidence="9" type="ORF">PVAP13_2KG398100</name>
</gene>
<reference evidence="9" key="1">
    <citation type="submission" date="2020-05" db="EMBL/GenBank/DDBJ databases">
        <title>WGS assembly of Panicum virgatum.</title>
        <authorList>
            <person name="Lovell J.T."/>
            <person name="Jenkins J."/>
            <person name="Shu S."/>
            <person name="Juenger T.E."/>
            <person name="Schmutz J."/>
        </authorList>
    </citation>
    <scope>NUCLEOTIDE SEQUENCE</scope>
    <source>
        <strain evidence="9">AP13</strain>
    </source>
</reference>
<dbReference type="AlphaFoldDB" id="A0A8T0WLK1"/>
<dbReference type="GO" id="GO:0046872">
    <property type="term" value="F:metal ion binding"/>
    <property type="evidence" value="ECO:0007669"/>
    <property type="project" value="UniProtKB-KW"/>
</dbReference>
<comment type="cofactor">
    <cofactor evidence="1">
        <name>Fe(2+)</name>
        <dbReference type="ChEBI" id="CHEBI:29033"/>
    </cofactor>
</comment>
<keyword evidence="10" id="KW-1185">Reference proteome</keyword>
<organism evidence="9 10">
    <name type="scientific">Panicum virgatum</name>
    <name type="common">Blackwell switchgrass</name>
    <dbReference type="NCBI Taxonomy" id="38727"/>
    <lineage>
        <taxon>Eukaryota</taxon>
        <taxon>Viridiplantae</taxon>
        <taxon>Streptophyta</taxon>
        <taxon>Embryophyta</taxon>
        <taxon>Tracheophyta</taxon>
        <taxon>Spermatophyta</taxon>
        <taxon>Magnoliopsida</taxon>
        <taxon>Liliopsida</taxon>
        <taxon>Poales</taxon>
        <taxon>Poaceae</taxon>
        <taxon>PACMAD clade</taxon>
        <taxon>Panicoideae</taxon>
        <taxon>Panicodae</taxon>
        <taxon>Paniceae</taxon>
        <taxon>Panicinae</taxon>
        <taxon>Panicum</taxon>
        <taxon>Panicum sect. Hiantes</taxon>
    </lineage>
</organism>
<comment type="caution">
    <text evidence="9">The sequence shown here is derived from an EMBL/GenBank/DDBJ whole genome shotgun (WGS) entry which is preliminary data.</text>
</comment>
<evidence type="ECO:0000256" key="1">
    <source>
        <dbReference type="ARBA" id="ARBA00001954"/>
    </source>
</evidence>
<dbReference type="Gene3D" id="2.60.120.10">
    <property type="entry name" value="Jelly Rolls"/>
    <property type="match status" value="1"/>
</dbReference>
<keyword evidence="5" id="KW-0560">Oxidoreductase</keyword>
<dbReference type="InterPro" id="IPR011051">
    <property type="entry name" value="RmlC_Cupin_sf"/>
</dbReference>
<evidence type="ECO:0000256" key="7">
    <source>
        <dbReference type="ARBA" id="ARBA00024284"/>
    </source>
</evidence>
<sequence>MDDGDRRSKVQRLYGACDAVFSPGKGGLPTFSQIRWLRGILDGMEAADVGIDAGAGREEGELRSSSSDDDDEARPRAAARRLLSTRGFTRITYVHIHECDDFSMGVFCFPAGATLPLHDHPHMVVLSKLLYGSMRVSSYDWVTTPRSGPRKGGLAKVVAVDEQREAPCRASVLFPRSGGNIHTLTAVTPCALLDVLAPPYAEDLGRPSTYFSDMPVPSLPGFAVLEQAELPEDFRVVGAPYVGPEPVVDMDFYD</sequence>
<dbReference type="GO" id="GO:0017172">
    <property type="term" value="F:cysteine dioxygenase activity"/>
    <property type="evidence" value="ECO:0007669"/>
    <property type="project" value="UniProtKB-EC"/>
</dbReference>
<dbReference type="InterPro" id="IPR012864">
    <property type="entry name" value="PCO/ADO"/>
</dbReference>
<name>A0A8T0WLK1_PANVG</name>
<dbReference type="PANTHER" id="PTHR22966:SF52">
    <property type="entry name" value="CYSTEINE DIOXYGENASE"/>
    <property type="match status" value="1"/>
</dbReference>
<evidence type="ECO:0000256" key="5">
    <source>
        <dbReference type="ARBA" id="ARBA00023002"/>
    </source>
</evidence>
<keyword evidence="4" id="KW-0479">Metal-binding</keyword>
<dbReference type="EC" id="1.13.11.20" evidence="3"/>
<evidence type="ECO:0000256" key="2">
    <source>
        <dbReference type="ARBA" id="ARBA00006622"/>
    </source>
</evidence>
<dbReference type="SUPFAM" id="SSF51182">
    <property type="entry name" value="RmlC-like cupins"/>
    <property type="match status" value="1"/>
</dbReference>